<dbReference type="GO" id="GO:0008270">
    <property type="term" value="F:zinc ion binding"/>
    <property type="evidence" value="ECO:0007669"/>
    <property type="project" value="UniProtKB-KW"/>
</dbReference>
<gene>
    <name evidence="4" type="ORF">CBR_g54048</name>
</gene>
<comment type="caution">
    <text evidence="4">The sequence shown here is derived from an EMBL/GenBank/DDBJ whole genome shotgun (WGS) entry which is preliminary data.</text>
</comment>
<proteinExistence type="predicted"/>
<evidence type="ECO:0000313" key="4">
    <source>
        <dbReference type="EMBL" id="GBG91952.1"/>
    </source>
</evidence>
<dbReference type="SUPFAM" id="SSF57756">
    <property type="entry name" value="Retrovirus zinc finger-like domains"/>
    <property type="match status" value="1"/>
</dbReference>
<keyword evidence="1" id="KW-0863">Zinc-finger</keyword>
<reference evidence="4 5" key="1">
    <citation type="journal article" date="2018" name="Cell">
        <title>The Chara Genome: Secondary Complexity and Implications for Plant Terrestrialization.</title>
        <authorList>
            <person name="Nishiyama T."/>
            <person name="Sakayama H."/>
            <person name="Vries J.D."/>
            <person name="Buschmann H."/>
            <person name="Saint-Marcoux D."/>
            <person name="Ullrich K.K."/>
            <person name="Haas F.B."/>
            <person name="Vanderstraeten L."/>
            <person name="Becker D."/>
            <person name="Lang D."/>
            <person name="Vosolsobe S."/>
            <person name="Rombauts S."/>
            <person name="Wilhelmsson P.K.I."/>
            <person name="Janitza P."/>
            <person name="Kern R."/>
            <person name="Heyl A."/>
            <person name="Rumpler F."/>
            <person name="Villalobos L.I.A.C."/>
            <person name="Clay J.M."/>
            <person name="Skokan R."/>
            <person name="Toyoda A."/>
            <person name="Suzuki Y."/>
            <person name="Kagoshima H."/>
            <person name="Schijlen E."/>
            <person name="Tajeshwar N."/>
            <person name="Catarino B."/>
            <person name="Hetherington A.J."/>
            <person name="Saltykova A."/>
            <person name="Bonnot C."/>
            <person name="Breuninger H."/>
            <person name="Symeonidi A."/>
            <person name="Radhakrishnan G.V."/>
            <person name="Van Nieuwerburgh F."/>
            <person name="Deforce D."/>
            <person name="Chang C."/>
            <person name="Karol K.G."/>
            <person name="Hedrich R."/>
            <person name="Ulvskov P."/>
            <person name="Glockner G."/>
            <person name="Delwiche C.F."/>
            <person name="Petrasek J."/>
            <person name="Van de Peer Y."/>
            <person name="Friml J."/>
            <person name="Beilby M."/>
            <person name="Dolan L."/>
            <person name="Kohara Y."/>
            <person name="Sugano S."/>
            <person name="Fujiyama A."/>
            <person name="Delaux P.-M."/>
            <person name="Quint M."/>
            <person name="TheiBen G."/>
            <person name="Hagemann M."/>
            <person name="Harholt J."/>
            <person name="Dunand C."/>
            <person name="Zachgo S."/>
            <person name="Langdale J."/>
            <person name="Maumus F."/>
            <person name="Straeten D.V.D."/>
            <person name="Gould S.B."/>
            <person name="Rensing S.A."/>
        </authorList>
    </citation>
    <scope>NUCLEOTIDE SEQUENCE [LARGE SCALE GENOMIC DNA]</scope>
    <source>
        <strain evidence="4 5">S276</strain>
    </source>
</reference>
<feature type="domain" description="CCHC-type" evidence="3">
    <location>
        <begin position="63"/>
        <end position="76"/>
    </location>
</feature>
<keyword evidence="5" id="KW-1185">Reference proteome</keyword>
<dbReference type="Gramene" id="GBG91952">
    <property type="protein sequence ID" value="GBG91952"/>
    <property type="gene ID" value="CBR_g54048"/>
</dbReference>
<name>A0A388MBV7_CHABU</name>
<dbReference type="Proteomes" id="UP000265515">
    <property type="component" value="Unassembled WGS sequence"/>
</dbReference>
<dbReference type="SMART" id="SM00343">
    <property type="entry name" value="ZnF_C2HC"/>
    <property type="match status" value="1"/>
</dbReference>
<accession>A0A388MBV7</accession>
<evidence type="ECO:0000313" key="5">
    <source>
        <dbReference type="Proteomes" id="UP000265515"/>
    </source>
</evidence>
<keyword evidence="1" id="KW-0479">Metal-binding</keyword>
<dbReference type="InterPro" id="IPR036875">
    <property type="entry name" value="Znf_CCHC_sf"/>
</dbReference>
<dbReference type="AlphaFoldDB" id="A0A388MBV7"/>
<keyword evidence="1" id="KW-0862">Zinc</keyword>
<dbReference type="Gene3D" id="4.10.60.10">
    <property type="entry name" value="Zinc finger, CCHC-type"/>
    <property type="match status" value="1"/>
</dbReference>
<dbReference type="GO" id="GO:0003676">
    <property type="term" value="F:nucleic acid binding"/>
    <property type="evidence" value="ECO:0007669"/>
    <property type="project" value="InterPro"/>
</dbReference>
<feature type="region of interest" description="Disordered" evidence="2">
    <location>
        <begin position="104"/>
        <end position="133"/>
    </location>
</feature>
<evidence type="ECO:0000256" key="2">
    <source>
        <dbReference type="SAM" id="MobiDB-lite"/>
    </source>
</evidence>
<dbReference type="InterPro" id="IPR001878">
    <property type="entry name" value="Znf_CCHC"/>
</dbReference>
<protein>
    <recommendedName>
        <fullName evidence="3">CCHC-type domain-containing protein</fullName>
    </recommendedName>
</protein>
<dbReference type="EMBL" id="BFEA01000975">
    <property type="protein sequence ID" value="GBG91952.1"/>
    <property type="molecule type" value="Genomic_DNA"/>
</dbReference>
<feature type="region of interest" description="Disordered" evidence="2">
    <location>
        <begin position="209"/>
        <end position="233"/>
    </location>
</feature>
<sequence length="340" mass="37549">MQAGMAGGGMASMMGQGSGAPAMGGLGMGTGVVGAGLNGQNGAPQNLTPQNIMPAAPYGVVTCHICGKLGHYARNCWQAGNRQRPEEENVEMRELLLRIARREKEEDERKGHESDEAKRKEEDERRESEKLREEQAREAKLEATVLRILAQRKAPLAIVPAQQLTNDSKKRSPRSKAQMLMEIRSYTAESEDDSEEVREEAKKLVEAFENRKKSKKGGRSTRATTSRTEKKYLTPRKEKGLVKDPTPLGNDFETPTKVCPAEGSSEGLIDYVLTQTKVLSALRAGEIRKICDKEGVEYIRKDISIQEIVKCRTRLAYEGFFELKNLGSTPKTQGGGLDVP</sequence>
<dbReference type="Pfam" id="PF00098">
    <property type="entry name" value="zf-CCHC"/>
    <property type="match status" value="1"/>
</dbReference>
<dbReference type="PROSITE" id="PS50158">
    <property type="entry name" value="ZF_CCHC"/>
    <property type="match status" value="1"/>
</dbReference>
<organism evidence="4 5">
    <name type="scientific">Chara braunii</name>
    <name type="common">Braun's stonewort</name>
    <dbReference type="NCBI Taxonomy" id="69332"/>
    <lineage>
        <taxon>Eukaryota</taxon>
        <taxon>Viridiplantae</taxon>
        <taxon>Streptophyta</taxon>
        <taxon>Charophyceae</taxon>
        <taxon>Charales</taxon>
        <taxon>Characeae</taxon>
        <taxon>Chara</taxon>
    </lineage>
</organism>
<evidence type="ECO:0000256" key="1">
    <source>
        <dbReference type="PROSITE-ProRule" id="PRU00047"/>
    </source>
</evidence>
<evidence type="ECO:0000259" key="3">
    <source>
        <dbReference type="PROSITE" id="PS50158"/>
    </source>
</evidence>